<evidence type="ECO:0000313" key="2">
    <source>
        <dbReference type="EMBL" id="CAF1486386.1"/>
    </source>
</evidence>
<dbReference type="Proteomes" id="UP000663828">
    <property type="component" value="Unassembled WGS sequence"/>
</dbReference>
<sequence>MSSSTAPASQVTENIHDLPEDIFTYNDEKFHNFIKQRYGSDLAELLKFQAITNGTLLVNTSCDEILVVLKHNSNDINKLKELCCFCVADGKSYVKLGVKLAINSLIQLLKMKQEKQQKKKRTSIKHLPVSIETLLSTDQTQTGIEVVSPSVSIIQDTLSTQSNVRQTVKRLNEIEHKIDIEDRIDLWWRKTNGNDGSSLQLGVHYFLAINKSVNDRYAGILSCRCKNQFKLSFTTSGIFSLSTFYRHFKEKHRTKDFKRNQVNDSSDDETSSVDTTDVPIRSSNSSSTRPKTNQTSTHASSKRLRSPSRRPSSTLNILNAKKNRL</sequence>
<organism evidence="3 4">
    <name type="scientific">Adineta ricciae</name>
    <name type="common">Rotifer</name>
    <dbReference type="NCBI Taxonomy" id="249248"/>
    <lineage>
        <taxon>Eukaryota</taxon>
        <taxon>Metazoa</taxon>
        <taxon>Spiralia</taxon>
        <taxon>Gnathifera</taxon>
        <taxon>Rotifera</taxon>
        <taxon>Eurotatoria</taxon>
        <taxon>Bdelloidea</taxon>
        <taxon>Adinetida</taxon>
        <taxon>Adinetidae</taxon>
        <taxon>Adineta</taxon>
    </lineage>
</organism>
<accession>A0A816E4B1</accession>
<evidence type="ECO:0000313" key="4">
    <source>
        <dbReference type="Proteomes" id="UP000663828"/>
    </source>
</evidence>
<name>A0A816E4B1_ADIRI</name>
<feature type="compositionally biased region" description="Polar residues" evidence="1">
    <location>
        <begin position="281"/>
        <end position="299"/>
    </location>
</feature>
<dbReference type="Proteomes" id="UP000663852">
    <property type="component" value="Unassembled WGS sequence"/>
</dbReference>
<proteinExistence type="predicted"/>
<reference evidence="3" key="1">
    <citation type="submission" date="2021-02" db="EMBL/GenBank/DDBJ databases">
        <authorList>
            <person name="Nowell W R."/>
        </authorList>
    </citation>
    <scope>NUCLEOTIDE SEQUENCE</scope>
</reference>
<feature type="region of interest" description="Disordered" evidence="1">
    <location>
        <begin position="259"/>
        <end position="325"/>
    </location>
</feature>
<comment type="caution">
    <text evidence="3">The sequence shown here is derived from an EMBL/GenBank/DDBJ whole genome shotgun (WGS) entry which is preliminary data.</text>
</comment>
<evidence type="ECO:0000256" key="1">
    <source>
        <dbReference type="SAM" id="MobiDB-lite"/>
    </source>
</evidence>
<dbReference type="EMBL" id="CAJNOJ010000567">
    <property type="protein sequence ID" value="CAF1486386.1"/>
    <property type="molecule type" value="Genomic_DNA"/>
</dbReference>
<dbReference type="AlphaFoldDB" id="A0A816E4B1"/>
<dbReference type="OrthoDB" id="10032304at2759"/>
<gene>
    <name evidence="2" type="ORF">EDS130_LOCUS41744</name>
    <name evidence="3" type="ORF">XAT740_LOCUS54375</name>
</gene>
<protein>
    <submittedName>
        <fullName evidence="3">Uncharacterized protein</fullName>
    </submittedName>
</protein>
<evidence type="ECO:0000313" key="3">
    <source>
        <dbReference type="EMBL" id="CAF1647508.1"/>
    </source>
</evidence>
<dbReference type="EMBL" id="CAJNOR010009720">
    <property type="protein sequence ID" value="CAF1647508.1"/>
    <property type="molecule type" value="Genomic_DNA"/>
</dbReference>
<keyword evidence="4" id="KW-1185">Reference proteome</keyword>